<evidence type="ECO:0000256" key="2">
    <source>
        <dbReference type="ARBA" id="ARBA00022448"/>
    </source>
</evidence>
<dbReference type="InterPro" id="IPR037066">
    <property type="entry name" value="Plug_dom_sf"/>
</dbReference>
<dbReference type="InterPro" id="IPR023996">
    <property type="entry name" value="TonB-dep_OMP_SusC/RagA"/>
</dbReference>
<dbReference type="Pfam" id="PF07715">
    <property type="entry name" value="Plug"/>
    <property type="match status" value="1"/>
</dbReference>
<dbReference type="GO" id="GO:0009279">
    <property type="term" value="C:cell outer membrane"/>
    <property type="evidence" value="ECO:0007669"/>
    <property type="project" value="UniProtKB-SubCell"/>
</dbReference>
<reference evidence="9" key="1">
    <citation type="submission" date="2018-06" db="EMBL/GenBank/DDBJ databases">
        <authorList>
            <person name="Zhirakovskaya E."/>
        </authorList>
    </citation>
    <scope>NUCLEOTIDE SEQUENCE</scope>
</reference>
<evidence type="ECO:0000259" key="7">
    <source>
        <dbReference type="Pfam" id="PF07660"/>
    </source>
</evidence>
<feature type="region of interest" description="Disordered" evidence="6">
    <location>
        <begin position="1019"/>
        <end position="1038"/>
    </location>
</feature>
<dbReference type="InterPro" id="IPR011662">
    <property type="entry name" value="Secretin/TonB_short_N"/>
</dbReference>
<dbReference type="FunFam" id="2.60.40.1120:FF:000003">
    <property type="entry name" value="Outer membrane protein Omp121"/>
    <property type="match status" value="1"/>
</dbReference>
<evidence type="ECO:0000256" key="3">
    <source>
        <dbReference type="ARBA" id="ARBA00022692"/>
    </source>
</evidence>
<accession>A0A3B0TYX6</accession>
<evidence type="ECO:0000256" key="6">
    <source>
        <dbReference type="SAM" id="MobiDB-lite"/>
    </source>
</evidence>
<evidence type="ECO:0000256" key="5">
    <source>
        <dbReference type="ARBA" id="ARBA00023237"/>
    </source>
</evidence>
<keyword evidence="5" id="KW-0998">Cell outer membrane</keyword>
<dbReference type="InterPro" id="IPR008969">
    <property type="entry name" value="CarboxyPept-like_regulatory"/>
</dbReference>
<dbReference type="Pfam" id="PF13715">
    <property type="entry name" value="CarbopepD_reg_2"/>
    <property type="match status" value="1"/>
</dbReference>
<protein>
    <submittedName>
        <fullName evidence="9">Outer membrane TonB-dependent transporter, utilization system for glycans and polysaccharides (PUL), SusC family</fullName>
    </submittedName>
</protein>
<dbReference type="AlphaFoldDB" id="A0A3B0TYX6"/>
<evidence type="ECO:0000259" key="8">
    <source>
        <dbReference type="Pfam" id="PF07715"/>
    </source>
</evidence>
<dbReference type="InterPro" id="IPR036942">
    <property type="entry name" value="Beta-barrel_TonB_sf"/>
</dbReference>
<dbReference type="InterPro" id="IPR023997">
    <property type="entry name" value="TonB-dep_OMP_SusC/RagA_CS"/>
</dbReference>
<gene>
    <name evidence="9" type="ORF">MNBD_BACTEROID01-1880</name>
</gene>
<dbReference type="EMBL" id="UOEP01000189">
    <property type="protein sequence ID" value="VAW23228.1"/>
    <property type="molecule type" value="Genomic_DNA"/>
</dbReference>
<dbReference type="SUPFAM" id="SSF56935">
    <property type="entry name" value="Porins"/>
    <property type="match status" value="1"/>
</dbReference>
<dbReference type="NCBIfam" id="TIGR04057">
    <property type="entry name" value="SusC_RagA_signa"/>
    <property type="match status" value="1"/>
</dbReference>
<dbReference type="SUPFAM" id="SSF49464">
    <property type="entry name" value="Carboxypeptidase regulatory domain-like"/>
    <property type="match status" value="1"/>
</dbReference>
<feature type="domain" description="Secretin/TonB short N-terminal" evidence="7">
    <location>
        <begin position="69"/>
        <end position="118"/>
    </location>
</feature>
<feature type="domain" description="TonB-dependent receptor plug" evidence="8">
    <location>
        <begin position="229"/>
        <end position="349"/>
    </location>
</feature>
<feature type="compositionally biased region" description="Basic and acidic residues" evidence="6">
    <location>
        <begin position="1024"/>
        <end position="1033"/>
    </location>
</feature>
<dbReference type="NCBIfam" id="TIGR04056">
    <property type="entry name" value="OMP_RagA_SusC"/>
    <property type="match status" value="1"/>
</dbReference>
<dbReference type="Pfam" id="PF07660">
    <property type="entry name" value="STN"/>
    <property type="match status" value="1"/>
</dbReference>
<dbReference type="Gene3D" id="2.60.40.1120">
    <property type="entry name" value="Carboxypeptidase-like, regulatory domain"/>
    <property type="match status" value="1"/>
</dbReference>
<evidence type="ECO:0000256" key="4">
    <source>
        <dbReference type="ARBA" id="ARBA00023136"/>
    </source>
</evidence>
<dbReference type="Gene3D" id="2.170.130.10">
    <property type="entry name" value="TonB-dependent receptor, plug domain"/>
    <property type="match status" value="1"/>
</dbReference>
<dbReference type="Gene3D" id="2.40.170.20">
    <property type="entry name" value="TonB-dependent receptor, beta-barrel domain"/>
    <property type="match status" value="1"/>
</dbReference>
<sequence>MKKKYLFHSFFEERKKLWKIMRLTMVFCFCFVVAVFGNTYSQNTKLNLDFKNVALRDIIDFVEQNSEFIFLYKNEDVDVNKKINISLKDAGIEKILEKILDGQDVNYNIFDRQVILSRENKMYGLAKSRQAETTISGIVTDDTGAPIPGVSVVVKGTTIGTITDPDGKYRLKLPADAKILAFSFVGMKTQEVEVKGMSTLNIIMEEEALGIGEVIVTALGIEREVKALGFSAQELGTEDLSASRETNLTSFLTGKIAGVQVSKTSGGAGGSSSVTIRGNSSLSGTNQPLYVVDGIPIINIPITGTEGLWGGTDIGDGIGDINPEDVESMTVLKGPNASALYGSRGANGVILITTKSGKKKRGVGVEINSNVSFDVLNLFPTFQNKYGTGYEGTNLYGSMKEINGKFYETLPSWHGDSWGPPLDGRRTVVDPFVYPEDKNTRTLTLLPQPIGNVRDFYDVGVTNTNTVAVSGGTDKTTARLSVSNTGIKGITPNHRVKKQSVNLRTTSQVTDFLSFDAKINYVHTEGSQRPALGSSVENVARNFATMGRYVPLGWLKEYYETTGDWGRWPGISYNPYYVINELKNNDYRDRFIGYASVTLKLADWLSLMGRAGVDIYTEFEERTWPVGARGRTARDGRLLSALRHLKDLNADVLLTASKDISSNISLSGTIGASLLSQRRDYQSMDARKFKAEGVYHVSNAQDYYPSSTLWQKEMQSVYFTGQVAYKNYLFLDVTGRNDWSSALGINNQSFFYPSVAGSFVFTDAVNMNSNVLSFGKVRASWAQVGNDSRPYLTKTGYNFYSTGYAGRSLASKSGQIPLFNLKNELTESWEVGADLRFFQNRLSLDLTYYNGKTTNQILPTTISNASGYSSVVINAGEIRNKGFEAVLNANVVKSGKGFRWDISANYARNHSMVVELAPGIETFKIADSYPNDIEARPGQAFGNIIGYATKKAPDGQLIVGENGAYLRESKMSILGNITPDWIGGLNNSFSYKGLSLSFLLDFVQGGELSSSTKYQMTAKGTGKFTEEGRRPQDTDDAGNQLPYVGVLDGVVEITDDAGNVTGYEKNTKAVDGQTYWASRAWGGPTDWFVLDASYIMLREVMLSYRLNPSVLKKTPFTGLTLTLVGRNLWYIEEHMQDMGISPESAPSTDAGYTGIETFGVPTTRTFGLNVKLTF</sequence>
<comment type="subcellular location">
    <subcellularLocation>
        <location evidence="1">Cell outer membrane</location>
        <topology evidence="1">Multi-pass membrane protein</topology>
    </subcellularLocation>
</comment>
<keyword evidence="4" id="KW-0472">Membrane</keyword>
<organism evidence="9">
    <name type="scientific">hydrothermal vent metagenome</name>
    <dbReference type="NCBI Taxonomy" id="652676"/>
    <lineage>
        <taxon>unclassified sequences</taxon>
        <taxon>metagenomes</taxon>
        <taxon>ecological metagenomes</taxon>
    </lineage>
</organism>
<keyword evidence="3" id="KW-0812">Transmembrane</keyword>
<dbReference type="InterPro" id="IPR012910">
    <property type="entry name" value="Plug_dom"/>
</dbReference>
<dbReference type="PROSITE" id="PS52016">
    <property type="entry name" value="TONB_DEPENDENT_REC_3"/>
    <property type="match status" value="1"/>
</dbReference>
<name>A0A3B0TYX6_9ZZZZ</name>
<keyword evidence="2" id="KW-0813">Transport</keyword>
<evidence type="ECO:0000256" key="1">
    <source>
        <dbReference type="ARBA" id="ARBA00004571"/>
    </source>
</evidence>
<evidence type="ECO:0000313" key="9">
    <source>
        <dbReference type="EMBL" id="VAW23228.1"/>
    </source>
</evidence>
<proteinExistence type="predicted"/>
<dbReference type="InterPro" id="IPR039426">
    <property type="entry name" value="TonB-dep_rcpt-like"/>
</dbReference>